<dbReference type="PANTHER" id="PTHR33055:SF3">
    <property type="entry name" value="PUTATIVE TRANSPOSASE FOR IS117-RELATED"/>
    <property type="match status" value="1"/>
</dbReference>
<feature type="domain" description="Transposase IS110-like N-terminal" evidence="2">
    <location>
        <begin position="5"/>
        <end position="150"/>
    </location>
</feature>
<evidence type="ECO:0000313" key="5">
    <source>
        <dbReference type="Proteomes" id="UP000198407"/>
    </source>
</evidence>
<dbReference type="RefSeq" id="WP_042130160.1">
    <property type="nucleotide sequence ID" value="NZ_FZOL01000059.1"/>
</dbReference>
<evidence type="ECO:0000313" key="4">
    <source>
        <dbReference type="EMBL" id="SNT37067.1"/>
    </source>
</evidence>
<dbReference type="OrthoDB" id="9795150at2"/>
<dbReference type="InterPro" id="IPR047650">
    <property type="entry name" value="Transpos_IS110"/>
</dbReference>
<dbReference type="Proteomes" id="UP000198407">
    <property type="component" value="Unassembled WGS sequence"/>
</dbReference>
<dbReference type="GO" id="GO:0003677">
    <property type="term" value="F:DNA binding"/>
    <property type="evidence" value="ECO:0007669"/>
    <property type="project" value="InterPro"/>
</dbReference>
<keyword evidence="5" id="KW-1185">Reference proteome</keyword>
<feature type="domain" description="Transposase IS116/IS110/IS902 C-terminal" evidence="3">
    <location>
        <begin position="199"/>
        <end position="283"/>
    </location>
</feature>
<dbReference type="GO" id="GO:0006313">
    <property type="term" value="P:DNA transposition"/>
    <property type="evidence" value="ECO:0007669"/>
    <property type="project" value="InterPro"/>
</dbReference>
<dbReference type="NCBIfam" id="NF033542">
    <property type="entry name" value="transpos_IS110"/>
    <property type="match status" value="1"/>
</dbReference>
<organism evidence="4 5">
    <name type="scientific">Pseudomonas japonica</name>
    <dbReference type="NCBI Taxonomy" id="256466"/>
    <lineage>
        <taxon>Bacteria</taxon>
        <taxon>Pseudomonadati</taxon>
        <taxon>Pseudomonadota</taxon>
        <taxon>Gammaproteobacteria</taxon>
        <taxon>Pseudomonadales</taxon>
        <taxon>Pseudomonadaceae</taxon>
        <taxon>Pseudomonas</taxon>
    </lineage>
</organism>
<dbReference type="AlphaFoldDB" id="A0A239M2R1"/>
<protein>
    <submittedName>
        <fullName evidence="4">Transposase</fullName>
    </submittedName>
</protein>
<proteinExistence type="predicted"/>
<dbReference type="GO" id="GO:0004803">
    <property type="term" value="F:transposase activity"/>
    <property type="evidence" value="ECO:0007669"/>
    <property type="project" value="InterPro"/>
</dbReference>
<dbReference type="Pfam" id="PF01548">
    <property type="entry name" value="DEDD_Tnp_IS110"/>
    <property type="match status" value="1"/>
</dbReference>
<dbReference type="EMBL" id="FZOL01000059">
    <property type="protein sequence ID" value="SNT37067.1"/>
    <property type="molecule type" value="Genomic_DNA"/>
</dbReference>
<reference evidence="5" key="1">
    <citation type="submission" date="2017-06" db="EMBL/GenBank/DDBJ databases">
        <authorList>
            <person name="Varghese N."/>
            <person name="Submissions S."/>
        </authorList>
    </citation>
    <scope>NUCLEOTIDE SEQUENCE [LARGE SCALE GENOMIC DNA]</scope>
    <source>
        <strain evidence="5">DSM 22348</strain>
    </source>
</reference>
<evidence type="ECO:0000259" key="2">
    <source>
        <dbReference type="Pfam" id="PF01548"/>
    </source>
</evidence>
<evidence type="ECO:0000259" key="3">
    <source>
        <dbReference type="Pfam" id="PF02371"/>
    </source>
</evidence>
<dbReference type="Pfam" id="PF02371">
    <property type="entry name" value="Transposase_20"/>
    <property type="match status" value="1"/>
</dbReference>
<feature type="coiled-coil region" evidence="1">
    <location>
        <begin position="133"/>
        <end position="181"/>
    </location>
</feature>
<accession>A0A239M2R1</accession>
<dbReference type="PANTHER" id="PTHR33055">
    <property type="entry name" value="TRANSPOSASE FOR INSERTION SEQUENCE ELEMENT IS1111A"/>
    <property type="match status" value="1"/>
</dbReference>
<name>A0A239M2R1_9PSED</name>
<sequence length="331" mass="36240">MSVFIGVDIGSRTSIAGMRKDGRAAGQWEIAQTPTGRKAAVKKLQALKPKAIVMEATGIYYLDLALELHAADLPVSVINPKSFHNFAKLMLVNSKTDAIDAHLLSEYGERMTPRLWIPPSPVQLELRALGRHINRLVGQRVRAKNELHALQATSTTVSILIEDQEEAIAALDNRIERFRKAGRDLIAQCPTLARQYKQLLAGPGVGEVSALAALAELTTLPEILKSSQVARHAGLDVRQTQSGTSIDKPGRLSKSGNAYLRAAMYMPALTAVRCDPYAKAFYESLVSRGKKKMQAIAAVMRKYLTGIWACMHGNEPFDTAKLFSSDHLKKA</sequence>
<evidence type="ECO:0000256" key="1">
    <source>
        <dbReference type="SAM" id="Coils"/>
    </source>
</evidence>
<dbReference type="InterPro" id="IPR003346">
    <property type="entry name" value="Transposase_20"/>
</dbReference>
<keyword evidence="1" id="KW-0175">Coiled coil</keyword>
<dbReference type="InterPro" id="IPR002525">
    <property type="entry name" value="Transp_IS110-like_N"/>
</dbReference>
<gene>
    <name evidence="4" type="ORF">SAMN05444352_1591</name>
</gene>